<evidence type="ECO:0000256" key="1">
    <source>
        <dbReference type="SAM" id="MobiDB-lite"/>
    </source>
</evidence>
<organism evidence="2 3">
    <name type="scientific">Trifolium medium</name>
    <dbReference type="NCBI Taxonomy" id="97028"/>
    <lineage>
        <taxon>Eukaryota</taxon>
        <taxon>Viridiplantae</taxon>
        <taxon>Streptophyta</taxon>
        <taxon>Embryophyta</taxon>
        <taxon>Tracheophyta</taxon>
        <taxon>Spermatophyta</taxon>
        <taxon>Magnoliopsida</taxon>
        <taxon>eudicotyledons</taxon>
        <taxon>Gunneridae</taxon>
        <taxon>Pentapetalae</taxon>
        <taxon>rosids</taxon>
        <taxon>fabids</taxon>
        <taxon>Fabales</taxon>
        <taxon>Fabaceae</taxon>
        <taxon>Papilionoideae</taxon>
        <taxon>50 kb inversion clade</taxon>
        <taxon>NPAAA clade</taxon>
        <taxon>Hologalegina</taxon>
        <taxon>IRL clade</taxon>
        <taxon>Trifolieae</taxon>
        <taxon>Trifolium</taxon>
    </lineage>
</organism>
<feature type="compositionally biased region" description="Basic and acidic residues" evidence="1">
    <location>
        <begin position="9"/>
        <end position="18"/>
    </location>
</feature>
<feature type="region of interest" description="Disordered" evidence="1">
    <location>
        <begin position="1"/>
        <end position="37"/>
    </location>
</feature>
<evidence type="ECO:0000313" key="3">
    <source>
        <dbReference type="Proteomes" id="UP000265520"/>
    </source>
</evidence>
<keyword evidence="3" id="KW-1185">Reference proteome</keyword>
<feature type="compositionally biased region" description="Gly residues" evidence="1">
    <location>
        <begin position="28"/>
        <end position="37"/>
    </location>
</feature>
<comment type="caution">
    <text evidence="2">The sequence shown here is derived from an EMBL/GenBank/DDBJ whole genome shotgun (WGS) entry which is preliminary data.</text>
</comment>
<proteinExistence type="predicted"/>
<sequence length="37" mass="3949">MGDQPVTKAKFEGGERGFIRGHHRSVRTGGGVNHSGE</sequence>
<dbReference type="Proteomes" id="UP000265520">
    <property type="component" value="Unassembled WGS sequence"/>
</dbReference>
<reference evidence="2 3" key="1">
    <citation type="journal article" date="2018" name="Front. Plant Sci.">
        <title>Red Clover (Trifolium pratense) and Zigzag Clover (T. medium) - A Picture of Genomic Similarities and Differences.</title>
        <authorList>
            <person name="Dluhosova J."/>
            <person name="Istvanek J."/>
            <person name="Nedelnik J."/>
            <person name="Repkova J."/>
        </authorList>
    </citation>
    <scope>NUCLEOTIDE SEQUENCE [LARGE SCALE GENOMIC DNA]</scope>
    <source>
        <strain evidence="3">cv. 10/8</strain>
        <tissue evidence="2">Leaf</tissue>
    </source>
</reference>
<name>A0A392VG18_9FABA</name>
<evidence type="ECO:0000313" key="2">
    <source>
        <dbReference type="EMBL" id="MCI86382.1"/>
    </source>
</evidence>
<dbReference type="EMBL" id="LXQA011138965">
    <property type="protein sequence ID" value="MCI86382.1"/>
    <property type="molecule type" value="Genomic_DNA"/>
</dbReference>
<accession>A0A392VG18</accession>
<dbReference type="AlphaFoldDB" id="A0A392VG18"/>
<protein>
    <submittedName>
        <fullName evidence="2">Uncharacterized protein</fullName>
    </submittedName>
</protein>